<gene>
    <name evidence="1" type="ORF">AUJ95_01100</name>
</gene>
<evidence type="ECO:0000313" key="1">
    <source>
        <dbReference type="EMBL" id="OIP42996.1"/>
    </source>
</evidence>
<dbReference type="Proteomes" id="UP000183085">
    <property type="component" value="Unassembled WGS sequence"/>
</dbReference>
<dbReference type="EMBL" id="MNYI01000029">
    <property type="protein sequence ID" value="OIP42996.1"/>
    <property type="molecule type" value="Genomic_DNA"/>
</dbReference>
<dbReference type="STRING" id="1817895.AUJ95_01100"/>
<organism evidence="1 2">
    <name type="scientific">Candidatus Desantisbacteria bacterium CG2_30_40_21</name>
    <dbReference type="NCBI Taxonomy" id="1817895"/>
    <lineage>
        <taxon>Bacteria</taxon>
        <taxon>Candidatus Desantisiibacteriota</taxon>
    </lineage>
</organism>
<dbReference type="AlphaFoldDB" id="A0A1J5E3M7"/>
<name>A0A1J5E3M7_9BACT</name>
<comment type="caution">
    <text evidence="1">The sequence shown here is derived from an EMBL/GenBank/DDBJ whole genome shotgun (WGS) entry which is preliminary data.</text>
</comment>
<accession>A0A1J5E3M7</accession>
<evidence type="ECO:0000313" key="2">
    <source>
        <dbReference type="Proteomes" id="UP000183085"/>
    </source>
</evidence>
<sequence length="156" mass="18322">MIITECFNDTELVYRIGFSGNMVRHEYGRSRVLAKVEEKQKAVIGIIDEDPGAGQHPKMNEYEFQSRGTESIKLLKRKDNNTKRLIQICPRLEDWLCLIAKRNKLSFPEIGVPDDPEKLHGVRQWDENFRKFLIALNKTKDDEINMFKKWIKDAIE</sequence>
<proteinExistence type="predicted"/>
<reference evidence="1 2" key="1">
    <citation type="journal article" date="2016" name="Environ. Microbiol.">
        <title>Genomic resolution of a cold subsurface aquifer community provides metabolic insights for novel microbes adapted to high CO concentrations.</title>
        <authorList>
            <person name="Probst A.J."/>
            <person name="Castelle C.J."/>
            <person name="Singh A."/>
            <person name="Brown C.T."/>
            <person name="Anantharaman K."/>
            <person name="Sharon I."/>
            <person name="Hug L.A."/>
            <person name="Burstein D."/>
            <person name="Emerson J.B."/>
            <person name="Thomas B.C."/>
            <person name="Banfield J.F."/>
        </authorList>
    </citation>
    <scope>NUCLEOTIDE SEQUENCE [LARGE SCALE GENOMIC DNA]</scope>
    <source>
        <strain evidence="1">CG2_30_40_21</strain>
    </source>
</reference>
<protein>
    <submittedName>
        <fullName evidence="1">Uncharacterized protein</fullName>
    </submittedName>
</protein>